<sequence length="101" mass="10634">MISHSLSLILLQRTSIVMKKSPINSSGLVALILLHILICCCVGHGETNQMSISRKLLSSVASFATRNASASASASAVQEPKKAVEPSLRKAPPSVPNPTQN</sequence>
<dbReference type="Proteomes" id="UP001165190">
    <property type="component" value="Unassembled WGS sequence"/>
</dbReference>
<name>A0A9W7MTL4_HIBTR</name>
<dbReference type="EMBL" id="BSYR01000074">
    <property type="protein sequence ID" value="GMJ14829.1"/>
    <property type="molecule type" value="Genomic_DNA"/>
</dbReference>
<accession>A0A9W7MTL4</accession>
<feature type="region of interest" description="Disordered" evidence="1">
    <location>
        <begin position="70"/>
        <end position="101"/>
    </location>
</feature>
<evidence type="ECO:0000313" key="3">
    <source>
        <dbReference type="Proteomes" id="UP001165190"/>
    </source>
</evidence>
<protein>
    <submittedName>
        <fullName evidence="2">Uncharacterized protein</fullName>
    </submittedName>
</protein>
<organism evidence="2 3">
    <name type="scientific">Hibiscus trionum</name>
    <name type="common">Flower of an hour</name>
    <dbReference type="NCBI Taxonomy" id="183268"/>
    <lineage>
        <taxon>Eukaryota</taxon>
        <taxon>Viridiplantae</taxon>
        <taxon>Streptophyta</taxon>
        <taxon>Embryophyta</taxon>
        <taxon>Tracheophyta</taxon>
        <taxon>Spermatophyta</taxon>
        <taxon>Magnoliopsida</taxon>
        <taxon>eudicotyledons</taxon>
        <taxon>Gunneridae</taxon>
        <taxon>Pentapetalae</taxon>
        <taxon>rosids</taxon>
        <taxon>malvids</taxon>
        <taxon>Malvales</taxon>
        <taxon>Malvaceae</taxon>
        <taxon>Malvoideae</taxon>
        <taxon>Hibiscus</taxon>
    </lineage>
</organism>
<proteinExistence type="predicted"/>
<reference evidence="2" key="1">
    <citation type="submission" date="2023-05" db="EMBL/GenBank/DDBJ databases">
        <title>Genome and transcriptome analyses reveal genes involved in the formation of fine ridges on petal epidermal cells in Hibiscus trionum.</title>
        <authorList>
            <person name="Koshimizu S."/>
            <person name="Masuda S."/>
            <person name="Ishii T."/>
            <person name="Shirasu K."/>
            <person name="Hoshino A."/>
            <person name="Arita M."/>
        </authorList>
    </citation>
    <scope>NUCLEOTIDE SEQUENCE</scope>
    <source>
        <strain evidence="2">Hamamatsu line</strain>
    </source>
</reference>
<evidence type="ECO:0000256" key="1">
    <source>
        <dbReference type="SAM" id="MobiDB-lite"/>
    </source>
</evidence>
<dbReference type="AlphaFoldDB" id="A0A9W7MTL4"/>
<evidence type="ECO:0000313" key="2">
    <source>
        <dbReference type="EMBL" id="GMJ14829.1"/>
    </source>
</evidence>
<comment type="caution">
    <text evidence="2">The sequence shown here is derived from an EMBL/GenBank/DDBJ whole genome shotgun (WGS) entry which is preliminary data.</text>
</comment>
<feature type="compositionally biased region" description="Basic and acidic residues" evidence="1">
    <location>
        <begin position="79"/>
        <end position="88"/>
    </location>
</feature>
<keyword evidence="3" id="KW-1185">Reference proteome</keyword>
<gene>
    <name evidence="2" type="ORF">HRI_005152100</name>
</gene>
<dbReference type="OrthoDB" id="994652at2759"/>